<feature type="compositionally biased region" description="Low complexity" evidence="1">
    <location>
        <begin position="345"/>
        <end position="355"/>
    </location>
</feature>
<organism evidence="2 3">
    <name type="scientific">Tuber borchii</name>
    <name type="common">White truffle</name>
    <dbReference type="NCBI Taxonomy" id="42251"/>
    <lineage>
        <taxon>Eukaryota</taxon>
        <taxon>Fungi</taxon>
        <taxon>Dikarya</taxon>
        <taxon>Ascomycota</taxon>
        <taxon>Pezizomycotina</taxon>
        <taxon>Pezizomycetes</taxon>
        <taxon>Pezizales</taxon>
        <taxon>Tuberaceae</taxon>
        <taxon>Tuber</taxon>
    </lineage>
</organism>
<proteinExistence type="predicted"/>
<protein>
    <submittedName>
        <fullName evidence="2">Uncharacterized protein</fullName>
    </submittedName>
</protein>
<evidence type="ECO:0000313" key="3">
    <source>
        <dbReference type="Proteomes" id="UP000244722"/>
    </source>
</evidence>
<feature type="compositionally biased region" description="Pro residues" evidence="1">
    <location>
        <begin position="329"/>
        <end position="338"/>
    </location>
</feature>
<accession>A0A2T6ZFP7</accession>
<evidence type="ECO:0000313" key="2">
    <source>
        <dbReference type="EMBL" id="PUU74292.1"/>
    </source>
</evidence>
<name>A0A2T6ZFP7_TUBBO</name>
<keyword evidence="3" id="KW-1185">Reference proteome</keyword>
<gene>
    <name evidence="2" type="ORF">B9Z19DRAFT_462624</name>
</gene>
<dbReference type="Proteomes" id="UP000244722">
    <property type="component" value="Unassembled WGS sequence"/>
</dbReference>
<feature type="region of interest" description="Disordered" evidence="1">
    <location>
        <begin position="327"/>
        <end position="355"/>
    </location>
</feature>
<evidence type="ECO:0000256" key="1">
    <source>
        <dbReference type="SAM" id="MobiDB-lite"/>
    </source>
</evidence>
<reference evidence="2 3" key="1">
    <citation type="submission" date="2017-04" db="EMBL/GenBank/DDBJ databases">
        <title>Draft genome sequence of Tuber borchii Vittad., a whitish edible truffle.</title>
        <authorList>
            <consortium name="DOE Joint Genome Institute"/>
            <person name="Murat C."/>
            <person name="Kuo A."/>
            <person name="Barry K.W."/>
            <person name="Clum A."/>
            <person name="Dockter R.B."/>
            <person name="Fauchery L."/>
            <person name="Iotti M."/>
            <person name="Kohler A."/>
            <person name="Labutti K."/>
            <person name="Lindquist E.A."/>
            <person name="Lipzen A."/>
            <person name="Ohm R.A."/>
            <person name="Wang M."/>
            <person name="Grigoriev I.V."/>
            <person name="Zambonelli A."/>
            <person name="Martin F.M."/>
        </authorList>
    </citation>
    <scope>NUCLEOTIDE SEQUENCE [LARGE SCALE GENOMIC DNA]</scope>
    <source>
        <strain evidence="2 3">Tbo3840</strain>
    </source>
</reference>
<feature type="region of interest" description="Disordered" evidence="1">
    <location>
        <begin position="229"/>
        <end position="248"/>
    </location>
</feature>
<dbReference type="EMBL" id="NESQ01000308">
    <property type="protein sequence ID" value="PUU74292.1"/>
    <property type="molecule type" value="Genomic_DNA"/>
</dbReference>
<feature type="compositionally biased region" description="Acidic residues" evidence="1">
    <location>
        <begin position="93"/>
        <end position="110"/>
    </location>
</feature>
<dbReference type="AlphaFoldDB" id="A0A2T6ZFP7"/>
<dbReference type="OrthoDB" id="5402392at2759"/>
<sequence>MDFPLPQVHSSLKPYIQTPSEATYIRQVVTQHLTNLSVEKRTTGGVGSRDEFRRFLDFELGRGAGGAGNSRCIRKEYLEALREEAEARKALEAEDVETDPDDDDDDEEGEGEGREGNKWMGEYTSTLSLTRQFEKLEILQIYLRTFNDPAVLEAEEKHKILFNDSPPNPPAELTAIIAARNSGSNGPASGGGSTGGIMEDLSTRLLTLEKTILATHDSLQWESERLRELQSDGQEGGGGRRSGSKKEAFAQTRDALITWVESQLSHTAPIDGLDASVAALSAPADGGGTEKTSLEDILSDINASYEEYLSARREVVEVLSAVTQTLTQPPAPITTTPPPHHESNPTTATTTTKTPPLAPPLPPPPILNVLSAVEQLIPLINSQKALLSQKTFFLSALASRQKSLLTTLEEKADDDDSFTIAAAGARSGGSTASVQLAKRIADKETVRMEKFEKEAAGCVRSAGGTLEDAYALLGEVERLVVRKKVEKEGETKIPVRRKGKRRMPEEEVEVEKGFWGAIAGNVGVIGDGI</sequence>
<comment type="caution">
    <text evidence="2">The sequence shown here is derived from an EMBL/GenBank/DDBJ whole genome shotgun (WGS) entry which is preliminary data.</text>
</comment>
<feature type="region of interest" description="Disordered" evidence="1">
    <location>
        <begin position="89"/>
        <end position="119"/>
    </location>
</feature>